<evidence type="ECO:0000256" key="1">
    <source>
        <dbReference type="SAM" id="Phobius"/>
    </source>
</evidence>
<dbReference type="GeneID" id="69824253"/>
<reference evidence="2 7" key="3">
    <citation type="submission" date="2019-09" db="EMBL/GenBank/DDBJ databases">
        <title>Comparative analysis of L. crispatus genomes revealed niche specific adaptation to different host and body sites.</title>
        <authorList>
            <person name="Pan M."/>
            <person name="Hidalgo-Cantabrana C."/>
            <person name="Barrangou R."/>
        </authorList>
    </citation>
    <scope>NUCLEOTIDE SEQUENCE [LARGE SCALE GENOMIC DNA]</scope>
    <source>
        <strain evidence="2 7">NCK973</strain>
    </source>
</reference>
<proteinExistence type="predicted"/>
<feature type="transmembrane region" description="Helical" evidence="1">
    <location>
        <begin position="88"/>
        <end position="111"/>
    </location>
</feature>
<comment type="caution">
    <text evidence="3">The sequence shown here is derived from an EMBL/GenBank/DDBJ whole genome shotgun (WGS) entry which is preliminary data.</text>
</comment>
<keyword evidence="1" id="KW-0472">Membrane</keyword>
<organism evidence="3 5">
    <name type="scientific">Lactobacillus crispatus</name>
    <dbReference type="NCBI Taxonomy" id="47770"/>
    <lineage>
        <taxon>Bacteria</taxon>
        <taxon>Bacillati</taxon>
        <taxon>Bacillota</taxon>
        <taxon>Bacilli</taxon>
        <taxon>Lactobacillales</taxon>
        <taxon>Lactobacillaceae</taxon>
        <taxon>Lactobacillus</taxon>
    </lineage>
</organism>
<dbReference type="Proteomes" id="UP000067598">
    <property type="component" value="Unassembled WGS sequence"/>
</dbReference>
<reference evidence="3 5" key="1">
    <citation type="journal article" date="2016" name="Microbiology (Mosc.)">
        <title>Comparison of Lactobacillus crispatus isolates from Lactobacillus-dominated vaginal microbiomes with isolates from microbiomes containing bacterial vaginosis-associated bacteria.</title>
        <authorList>
            <person name="Abdelmaksoud A.A."/>
            <person name="Koparde V.N."/>
            <person name="Sheth N.U."/>
            <person name="Serrano M.G."/>
            <person name="Glascock A.L."/>
            <person name="Fettweis J.M."/>
            <person name="Strauss Iii J.F."/>
            <person name="Buck G.A."/>
            <person name="Jefferson K.K."/>
        </authorList>
    </citation>
    <scope>NUCLEOTIDE SEQUENCE [LARGE SCALE GENOMIC DNA]</scope>
    <source>
        <strain evidence="3 5">VMC3</strain>
    </source>
</reference>
<gene>
    <name evidence="3" type="ORF">AEL95_02390</name>
    <name evidence="4" type="ORF">CYJ79_08585</name>
    <name evidence="2" type="ORF">F1C02_09640</name>
</gene>
<dbReference type="AlphaFoldDB" id="A0A120DIQ4"/>
<reference evidence="4 6" key="2">
    <citation type="submission" date="2017-12" db="EMBL/GenBank/DDBJ databases">
        <title>Phylogenetic diversity of female urinary microbiome.</title>
        <authorList>
            <person name="Thomas-White K."/>
            <person name="Wolfe A.J."/>
        </authorList>
    </citation>
    <scope>NUCLEOTIDE SEQUENCE [LARGE SCALE GENOMIC DNA]</scope>
    <source>
        <strain evidence="4 6">UMB0085</strain>
    </source>
</reference>
<dbReference type="Proteomes" id="UP000235119">
    <property type="component" value="Unassembled WGS sequence"/>
</dbReference>
<keyword evidence="1" id="KW-1133">Transmembrane helix</keyword>
<dbReference type="EMBL" id="LJGP01000008">
    <property type="protein sequence ID" value="KWU04443.1"/>
    <property type="molecule type" value="Genomic_DNA"/>
</dbReference>
<feature type="transmembrane region" description="Helical" evidence="1">
    <location>
        <begin position="64"/>
        <end position="82"/>
    </location>
</feature>
<evidence type="ECO:0000313" key="6">
    <source>
        <dbReference type="Proteomes" id="UP000235119"/>
    </source>
</evidence>
<dbReference type="Proteomes" id="UP000322051">
    <property type="component" value="Unassembled WGS sequence"/>
</dbReference>
<sequence length="116" mass="13119">MDKIDSYVRHFLILIALILGLSLVSELREIIAYDSSTIGIISLTTAIICTFASGITLQFHKLNWLTISLILILSAIVILFWFKTYTFGLVVSIFLIYNIIVFLVCVTNLIFQKDAE</sequence>
<dbReference type="PATRIC" id="fig|47770.28.peg.2079"/>
<feature type="transmembrane region" description="Helical" evidence="1">
    <location>
        <begin position="37"/>
        <end position="57"/>
    </location>
</feature>
<keyword evidence="1" id="KW-0812">Transmembrane</keyword>
<feature type="transmembrane region" description="Helical" evidence="1">
    <location>
        <begin position="7"/>
        <end position="25"/>
    </location>
</feature>
<dbReference type="EMBL" id="PKIW01000045">
    <property type="protein sequence ID" value="PLT10764.1"/>
    <property type="molecule type" value="Genomic_DNA"/>
</dbReference>
<evidence type="ECO:0000313" key="5">
    <source>
        <dbReference type="Proteomes" id="UP000067598"/>
    </source>
</evidence>
<evidence type="ECO:0000313" key="3">
    <source>
        <dbReference type="EMBL" id="KWU04443.1"/>
    </source>
</evidence>
<dbReference type="RefSeq" id="WP_013087014.1">
    <property type="nucleotide sequence ID" value="NZ_AP025162.1"/>
</dbReference>
<name>A0A120DIQ4_9LACO</name>
<dbReference type="EMBL" id="VUAO01000031">
    <property type="protein sequence ID" value="KAA8796527.1"/>
    <property type="molecule type" value="Genomic_DNA"/>
</dbReference>
<evidence type="ECO:0000313" key="2">
    <source>
        <dbReference type="EMBL" id="KAA8796527.1"/>
    </source>
</evidence>
<evidence type="ECO:0000313" key="7">
    <source>
        <dbReference type="Proteomes" id="UP000322051"/>
    </source>
</evidence>
<protein>
    <submittedName>
        <fullName evidence="3">ABC transporter substrate-binding protein</fullName>
    </submittedName>
</protein>
<accession>A0A120DIQ4</accession>
<evidence type="ECO:0000313" key="4">
    <source>
        <dbReference type="EMBL" id="PLT10764.1"/>
    </source>
</evidence>